<evidence type="ECO:0000256" key="9">
    <source>
        <dbReference type="SAM" id="Phobius"/>
    </source>
</evidence>
<accession>A0A8K0CC42</accession>
<evidence type="ECO:0000256" key="5">
    <source>
        <dbReference type="ARBA" id="ARBA00022723"/>
    </source>
</evidence>
<dbReference type="AlphaFoldDB" id="A0A8K0CC42"/>
<dbReference type="GO" id="GO:0016485">
    <property type="term" value="P:protein processing"/>
    <property type="evidence" value="ECO:0007669"/>
    <property type="project" value="TreeGrafter"/>
</dbReference>
<dbReference type="PANTHER" id="PTHR11733">
    <property type="entry name" value="ZINC METALLOPROTEASE FAMILY M13 NEPRILYSIN-RELATED"/>
    <property type="match status" value="1"/>
</dbReference>
<evidence type="ECO:0000256" key="4">
    <source>
        <dbReference type="ARBA" id="ARBA00022670"/>
    </source>
</evidence>
<dbReference type="InterPro" id="IPR024079">
    <property type="entry name" value="MetalloPept_cat_dom_sf"/>
</dbReference>
<dbReference type="EMBL" id="VTPC01090156">
    <property type="protein sequence ID" value="KAF2884559.1"/>
    <property type="molecule type" value="Genomic_DNA"/>
</dbReference>
<evidence type="ECO:0000313" key="13">
    <source>
        <dbReference type="Proteomes" id="UP000801492"/>
    </source>
</evidence>
<feature type="domain" description="Peptidase M13 N-terminal" evidence="11">
    <location>
        <begin position="77"/>
        <end position="446"/>
    </location>
</feature>
<gene>
    <name evidence="12" type="ORF">ILUMI_21598</name>
</gene>
<evidence type="ECO:0000256" key="2">
    <source>
        <dbReference type="ARBA" id="ARBA00004401"/>
    </source>
</evidence>
<feature type="domain" description="Peptidase M13 C-terminal" evidence="10">
    <location>
        <begin position="511"/>
        <end position="713"/>
    </location>
</feature>
<evidence type="ECO:0000256" key="3">
    <source>
        <dbReference type="ARBA" id="ARBA00007357"/>
    </source>
</evidence>
<evidence type="ECO:0000256" key="8">
    <source>
        <dbReference type="ARBA" id="ARBA00023049"/>
    </source>
</evidence>
<dbReference type="GO" id="GO:0004222">
    <property type="term" value="F:metalloendopeptidase activity"/>
    <property type="evidence" value="ECO:0007669"/>
    <property type="project" value="InterPro"/>
</dbReference>
<dbReference type="InterPro" id="IPR018497">
    <property type="entry name" value="Peptidase_M13_C"/>
</dbReference>
<name>A0A8K0CC42_IGNLU</name>
<comment type="similarity">
    <text evidence="3">Belongs to the peptidase M13 family.</text>
</comment>
<comment type="subcellular location">
    <subcellularLocation>
        <location evidence="2">Cell membrane</location>
        <topology evidence="2">Single-pass type II membrane protein</topology>
    </subcellularLocation>
</comment>
<keyword evidence="13" id="KW-1185">Reference proteome</keyword>
<dbReference type="InterPro" id="IPR008753">
    <property type="entry name" value="Peptidase_M13_N"/>
</dbReference>
<keyword evidence="5" id="KW-0479">Metal-binding</keyword>
<dbReference type="Proteomes" id="UP000801492">
    <property type="component" value="Unassembled WGS sequence"/>
</dbReference>
<dbReference type="InterPro" id="IPR000718">
    <property type="entry name" value="Peptidase_M13"/>
</dbReference>
<dbReference type="GO" id="GO:0005886">
    <property type="term" value="C:plasma membrane"/>
    <property type="evidence" value="ECO:0007669"/>
    <property type="project" value="UniProtKB-SubCell"/>
</dbReference>
<dbReference type="Pfam" id="PF05649">
    <property type="entry name" value="Peptidase_M13_N"/>
    <property type="match status" value="1"/>
</dbReference>
<evidence type="ECO:0000256" key="6">
    <source>
        <dbReference type="ARBA" id="ARBA00022801"/>
    </source>
</evidence>
<dbReference type="OrthoDB" id="10408552at2759"/>
<evidence type="ECO:0000313" key="12">
    <source>
        <dbReference type="EMBL" id="KAF2884559.1"/>
    </source>
</evidence>
<dbReference type="Pfam" id="PF01431">
    <property type="entry name" value="Peptidase_M13"/>
    <property type="match status" value="1"/>
</dbReference>
<keyword evidence="7" id="KW-0862">Zinc</keyword>
<comment type="caution">
    <text evidence="12">The sequence shown here is derived from an EMBL/GenBank/DDBJ whole genome shotgun (WGS) entry which is preliminary data.</text>
</comment>
<sequence>MFVVVGKKPYELEAPTCEYKRRLRKEEIAVPIAALIVVIILGVLMTPLYVPEEECKTDLCTNESIIILRNINPEINPCDDFFQFACGRKYLTDEINNNPVTDNDKLIEQTRRDILKLYNEPIKREDHHVVNAMKMLFKTCVESGEDSVARVKEVFDTIGGGWPLIEGSNWEETRFDWIEATYKLRELGYPFAIFLDVTVDDDPRNRHKAILKVKLPYYFMKNESNTYFALNNDTVYNVAKIFEANTTNDVTNDLEDLSKFANLTTMLKGEISRPYLPYTISDIQKDIPAIDWLTFIHKIVTPTIEIDSGDYEILMEQNSIKKWLDIISKTSKRLQANYMMWMVLQQTAPFLTSKLKNFIFPKKELEKPQEEFCYNIIQKRFTPNPVSILYAKTQLFKDKRKDVSNIVGNLKEALLDRLKKDKRLLQSEKTNIKEKLSNMTVVIGEPESYFANIFFDELFTDRVQFDNKSLLDLFTELNKNYVNYMYGTIEKPKLERHFRKWYMKPTWYFMYYDSRDNMLRLPTTQLQTIAFNENKPKYLTYGTVGKKIAEQLSMLLRFTTSLYDKDGNSTTGWSPETIVAFRQGTSCLENDMEKFNSTTFSYLNFEYQAQVIASKLCYEAYRKWVKLNGKETKLDIYYNQKQLFWISTAVCRLQDYSYFAMRNPSLMFHYSSEDLEEFPRLATYAIARHNFEFKKYFKCPPEALMTSSKRCQLV</sequence>
<evidence type="ECO:0000259" key="11">
    <source>
        <dbReference type="Pfam" id="PF05649"/>
    </source>
</evidence>
<organism evidence="12 13">
    <name type="scientific">Ignelater luminosus</name>
    <name type="common">Cucubano</name>
    <name type="synonym">Pyrophorus luminosus</name>
    <dbReference type="NCBI Taxonomy" id="2038154"/>
    <lineage>
        <taxon>Eukaryota</taxon>
        <taxon>Metazoa</taxon>
        <taxon>Ecdysozoa</taxon>
        <taxon>Arthropoda</taxon>
        <taxon>Hexapoda</taxon>
        <taxon>Insecta</taxon>
        <taxon>Pterygota</taxon>
        <taxon>Neoptera</taxon>
        <taxon>Endopterygota</taxon>
        <taxon>Coleoptera</taxon>
        <taxon>Polyphaga</taxon>
        <taxon>Elateriformia</taxon>
        <taxon>Elateroidea</taxon>
        <taxon>Elateridae</taxon>
        <taxon>Agrypninae</taxon>
        <taxon>Pyrophorini</taxon>
        <taxon>Ignelater</taxon>
    </lineage>
</organism>
<keyword evidence="4" id="KW-0645">Protease</keyword>
<keyword evidence="8" id="KW-0482">Metalloprotease</keyword>
<dbReference type="Gene3D" id="1.10.1380.10">
    <property type="entry name" value="Neutral endopeptidase , domain2"/>
    <property type="match status" value="1"/>
</dbReference>
<evidence type="ECO:0000259" key="10">
    <source>
        <dbReference type="Pfam" id="PF01431"/>
    </source>
</evidence>
<evidence type="ECO:0000256" key="7">
    <source>
        <dbReference type="ARBA" id="ARBA00022833"/>
    </source>
</evidence>
<dbReference type="Gene3D" id="3.40.390.10">
    <property type="entry name" value="Collagenase (Catalytic Domain)"/>
    <property type="match status" value="1"/>
</dbReference>
<dbReference type="SUPFAM" id="SSF55486">
    <property type="entry name" value="Metalloproteases ('zincins'), catalytic domain"/>
    <property type="match status" value="1"/>
</dbReference>
<dbReference type="PANTHER" id="PTHR11733:SF240">
    <property type="entry name" value="GH14155P-RELATED"/>
    <property type="match status" value="1"/>
</dbReference>
<feature type="transmembrane region" description="Helical" evidence="9">
    <location>
        <begin position="28"/>
        <end position="50"/>
    </location>
</feature>
<dbReference type="GO" id="GO:0046872">
    <property type="term" value="F:metal ion binding"/>
    <property type="evidence" value="ECO:0007669"/>
    <property type="project" value="UniProtKB-KW"/>
</dbReference>
<keyword evidence="9" id="KW-0812">Transmembrane</keyword>
<keyword evidence="6" id="KW-0378">Hydrolase</keyword>
<keyword evidence="9" id="KW-1133">Transmembrane helix</keyword>
<comment type="cofactor">
    <cofactor evidence="1">
        <name>Zn(2+)</name>
        <dbReference type="ChEBI" id="CHEBI:29105"/>
    </cofactor>
</comment>
<protein>
    <submittedName>
        <fullName evidence="12">Uncharacterized protein</fullName>
    </submittedName>
</protein>
<reference evidence="12" key="1">
    <citation type="submission" date="2019-08" db="EMBL/GenBank/DDBJ databases">
        <title>The genome of the North American firefly Photinus pyralis.</title>
        <authorList>
            <consortium name="Photinus pyralis genome working group"/>
            <person name="Fallon T.R."/>
            <person name="Sander Lower S.E."/>
            <person name="Weng J.-K."/>
        </authorList>
    </citation>
    <scope>NUCLEOTIDE SEQUENCE</scope>
    <source>
        <strain evidence="12">TRF0915ILg1</strain>
        <tissue evidence="12">Whole body</tissue>
    </source>
</reference>
<dbReference type="PROSITE" id="PS51885">
    <property type="entry name" value="NEPRILYSIN"/>
    <property type="match status" value="1"/>
</dbReference>
<keyword evidence="9" id="KW-0472">Membrane</keyword>
<proteinExistence type="inferred from homology"/>
<dbReference type="InterPro" id="IPR042089">
    <property type="entry name" value="Peptidase_M13_dom_2"/>
</dbReference>
<evidence type="ECO:0000256" key="1">
    <source>
        <dbReference type="ARBA" id="ARBA00001947"/>
    </source>
</evidence>